<dbReference type="EMBL" id="JABAYA010000076">
    <property type="protein sequence ID" value="KAF7726576.1"/>
    <property type="molecule type" value="Genomic_DNA"/>
</dbReference>
<organism evidence="19 20">
    <name type="scientific">Apophysomyces ossiformis</name>
    <dbReference type="NCBI Taxonomy" id="679940"/>
    <lineage>
        <taxon>Eukaryota</taxon>
        <taxon>Fungi</taxon>
        <taxon>Fungi incertae sedis</taxon>
        <taxon>Mucoromycota</taxon>
        <taxon>Mucoromycotina</taxon>
        <taxon>Mucoromycetes</taxon>
        <taxon>Mucorales</taxon>
        <taxon>Mucorineae</taxon>
        <taxon>Mucoraceae</taxon>
        <taxon>Apophysomyces</taxon>
    </lineage>
</organism>
<dbReference type="Pfam" id="PF00082">
    <property type="entry name" value="Peptidase_S8"/>
    <property type="match status" value="1"/>
</dbReference>
<evidence type="ECO:0000313" key="20">
    <source>
        <dbReference type="Proteomes" id="UP000605846"/>
    </source>
</evidence>
<keyword evidence="20" id="KW-1185">Reference proteome</keyword>
<dbReference type="FunFam" id="2.60.120.260:FF:000026">
    <property type="entry name" value="proprotein convertase subtilisin/kexin type 7"/>
    <property type="match status" value="1"/>
</dbReference>
<keyword evidence="7 14" id="KW-0720">Serine protease</keyword>
<evidence type="ECO:0000313" key="19">
    <source>
        <dbReference type="EMBL" id="KAF7726576.1"/>
    </source>
</evidence>
<proteinExistence type="inferred from homology"/>
<keyword evidence="12" id="KW-0325">Glycoprotein</keyword>
<feature type="compositionally biased region" description="Low complexity" evidence="15">
    <location>
        <begin position="658"/>
        <end position="668"/>
    </location>
</feature>
<dbReference type="GO" id="GO:0005802">
    <property type="term" value="C:trans-Golgi network"/>
    <property type="evidence" value="ECO:0007669"/>
    <property type="project" value="TreeGrafter"/>
</dbReference>
<dbReference type="Gene3D" id="2.60.120.260">
    <property type="entry name" value="Galactose-binding domain-like"/>
    <property type="match status" value="1"/>
</dbReference>
<protein>
    <submittedName>
        <fullName evidence="19">Pheromone processing endoprotease</fullName>
    </submittedName>
</protein>
<dbReference type="GO" id="GO:0004252">
    <property type="term" value="F:serine-type endopeptidase activity"/>
    <property type="evidence" value="ECO:0007669"/>
    <property type="project" value="UniProtKB-UniRule"/>
</dbReference>
<evidence type="ECO:0000256" key="6">
    <source>
        <dbReference type="ARBA" id="ARBA00022801"/>
    </source>
</evidence>
<evidence type="ECO:0000256" key="11">
    <source>
        <dbReference type="ARBA" id="ARBA00023145"/>
    </source>
</evidence>
<keyword evidence="4 16" id="KW-0812">Transmembrane</keyword>
<dbReference type="InterPro" id="IPR022398">
    <property type="entry name" value="Peptidase_S8_His-AS"/>
</dbReference>
<feature type="active site" description="Charge relay system" evidence="13 14">
    <location>
        <position position="240"/>
    </location>
</feature>
<dbReference type="GO" id="GO:0007323">
    <property type="term" value="P:peptide pheromone maturation"/>
    <property type="evidence" value="ECO:0007669"/>
    <property type="project" value="UniProtKB-ARBA"/>
</dbReference>
<dbReference type="InterPro" id="IPR034182">
    <property type="entry name" value="Kexin/furin"/>
</dbReference>
<dbReference type="InterPro" id="IPR002884">
    <property type="entry name" value="P_dom"/>
</dbReference>
<gene>
    <name evidence="19" type="primary">KEX2_2</name>
    <name evidence="19" type="ORF">EC973_008621</name>
</gene>
<evidence type="ECO:0000256" key="2">
    <source>
        <dbReference type="ARBA" id="ARBA00005325"/>
    </source>
</evidence>
<dbReference type="GO" id="GO:0016485">
    <property type="term" value="P:protein processing"/>
    <property type="evidence" value="ECO:0007669"/>
    <property type="project" value="TreeGrafter"/>
</dbReference>
<evidence type="ECO:0000256" key="15">
    <source>
        <dbReference type="SAM" id="MobiDB-lite"/>
    </source>
</evidence>
<feature type="signal peptide" evidence="17">
    <location>
        <begin position="1"/>
        <end position="20"/>
    </location>
</feature>
<evidence type="ECO:0000259" key="18">
    <source>
        <dbReference type="PROSITE" id="PS51829"/>
    </source>
</evidence>
<dbReference type="PROSITE" id="PS00136">
    <property type="entry name" value="SUBTILASE_ASP"/>
    <property type="match status" value="1"/>
</dbReference>
<dbReference type="SUPFAM" id="SSF49785">
    <property type="entry name" value="Galactose-binding domain-like"/>
    <property type="match status" value="1"/>
</dbReference>
<keyword evidence="5 17" id="KW-0732">Signal</keyword>
<keyword evidence="8" id="KW-0106">Calcium</keyword>
<evidence type="ECO:0000256" key="12">
    <source>
        <dbReference type="ARBA" id="ARBA00023180"/>
    </source>
</evidence>
<reference evidence="19" key="1">
    <citation type="submission" date="2020-01" db="EMBL/GenBank/DDBJ databases">
        <title>Genome Sequencing of Three Apophysomyces-Like Fungal Strains Confirms a Novel Fungal Genus in the Mucoromycota with divergent Burkholderia-like Endosymbiotic Bacteria.</title>
        <authorList>
            <person name="Stajich J.E."/>
            <person name="Macias A.M."/>
            <person name="Carter-House D."/>
            <person name="Lovett B."/>
            <person name="Kasson L.R."/>
            <person name="Berry K."/>
            <person name="Grigoriev I."/>
            <person name="Chang Y."/>
            <person name="Spatafora J."/>
            <person name="Kasson M.T."/>
        </authorList>
    </citation>
    <scope>NUCLEOTIDE SEQUENCE</scope>
    <source>
        <strain evidence="19">NRRL A-21654</strain>
    </source>
</reference>
<dbReference type="GO" id="GO:0000139">
    <property type="term" value="C:Golgi membrane"/>
    <property type="evidence" value="ECO:0007669"/>
    <property type="project" value="TreeGrafter"/>
</dbReference>
<keyword evidence="11" id="KW-0865">Zymogen</keyword>
<comment type="caution">
    <text evidence="19">The sequence shown here is derived from an EMBL/GenBank/DDBJ whole genome shotgun (WGS) entry which is preliminary data.</text>
</comment>
<evidence type="ECO:0000256" key="3">
    <source>
        <dbReference type="ARBA" id="ARBA00022670"/>
    </source>
</evidence>
<dbReference type="Proteomes" id="UP000605846">
    <property type="component" value="Unassembled WGS sequence"/>
</dbReference>
<evidence type="ECO:0000256" key="17">
    <source>
        <dbReference type="SAM" id="SignalP"/>
    </source>
</evidence>
<feature type="compositionally biased region" description="Polar residues" evidence="15">
    <location>
        <begin position="685"/>
        <end position="706"/>
    </location>
</feature>
<evidence type="ECO:0000256" key="5">
    <source>
        <dbReference type="ARBA" id="ARBA00022729"/>
    </source>
</evidence>
<keyword evidence="9 16" id="KW-1133">Transmembrane helix</keyword>
<feature type="transmembrane region" description="Helical" evidence="16">
    <location>
        <begin position="730"/>
        <end position="750"/>
    </location>
</feature>
<evidence type="ECO:0000256" key="4">
    <source>
        <dbReference type="ARBA" id="ARBA00022692"/>
    </source>
</evidence>
<dbReference type="Gene3D" id="3.40.50.200">
    <property type="entry name" value="Peptidase S8/S53 domain"/>
    <property type="match status" value="1"/>
</dbReference>
<feature type="compositionally biased region" description="Polar residues" evidence="15">
    <location>
        <begin position="760"/>
        <end position="769"/>
    </location>
</feature>
<feature type="region of interest" description="Disordered" evidence="15">
    <location>
        <begin position="760"/>
        <end position="810"/>
    </location>
</feature>
<evidence type="ECO:0000256" key="9">
    <source>
        <dbReference type="ARBA" id="ARBA00022989"/>
    </source>
</evidence>
<evidence type="ECO:0000256" key="13">
    <source>
        <dbReference type="PIRSR" id="PIRSR615500-1"/>
    </source>
</evidence>
<dbReference type="PROSITE" id="PS51829">
    <property type="entry name" value="P_HOMO_B"/>
    <property type="match status" value="1"/>
</dbReference>
<accession>A0A8H7ETI7</accession>
<keyword evidence="10 16" id="KW-0472">Membrane</keyword>
<dbReference type="Pfam" id="PF01483">
    <property type="entry name" value="P_proprotein"/>
    <property type="match status" value="1"/>
</dbReference>
<dbReference type="InterPro" id="IPR023827">
    <property type="entry name" value="Peptidase_S8_Asp-AS"/>
</dbReference>
<dbReference type="FunFam" id="3.40.50.200:FF:000005">
    <property type="entry name" value="Proprotein convertase subtilisin/kexin type 7"/>
    <property type="match status" value="1"/>
</dbReference>
<keyword evidence="6 14" id="KW-0378">Hydrolase</keyword>
<evidence type="ECO:0000256" key="1">
    <source>
        <dbReference type="ARBA" id="ARBA00004370"/>
    </source>
</evidence>
<evidence type="ECO:0000256" key="14">
    <source>
        <dbReference type="PROSITE-ProRule" id="PRU01240"/>
    </source>
</evidence>
<feature type="domain" description="P/Homo B" evidence="18">
    <location>
        <begin position="488"/>
        <end position="628"/>
    </location>
</feature>
<dbReference type="InterPro" id="IPR000209">
    <property type="entry name" value="Peptidase_S8/S53_dom"/>
</dbReference>
<dbReference type="PRINTS" id="PR00723">
    <property type="entry name" value="SUBTILISIN"/>
</dbReference>
<dbReference type="InterPro" id="IPR036852">
    <property type="entry name" value="Peptidase_S8/S53_dom_sf"/>
</dbReference>
<dbReference type="InterPro" id="IPR015500">
    <property type="entry name" value="Peptidase_S8_subtilisin-rel"/>
</dbReference>
<evidence type="ECO:0000256" key="16">
    <source>
        <dbReference type="SAM" id="Phobius"/>
    </source>
</evidence>
<dbReference type="InterPro" id="IPR023828">
    <property type="entry name" value="Peptidase_S8_Ser-AS"/>
</dbReference>
<evidence type="ECO:0000256" key="10">
    <source>
        <dbReference type="ARBA" id="ARBA00023136"/>
    </source>
</evidence>
<dbReference type="AlphaFoldDB" id="A0A8H7ETI7"/>
<keyword evidence="3 14" id="KW-0645">Protease</keyword>
<dbReference type="PROSITE" id="PS51892">
    <property type="entry name" value="SUBTILASE"/>
    <property type="match status" value="1"/>
</dbReference>
<dbReference type="PANTHER" id="PTHR42884">
    <property type="entry name" value="PROPROTEIN CONVERTASE SUBTILISIN/KEXIN-RELATED"/>
    <property type="match status" value="1"/>
</dbReference>
<dbReference type="CDD" id="cd04059">
    <property type="entry name" value="Peptidases_S8_Protein_convertases_Kexins_Furin-like"/>
    <property type="match status" value="1"/>
</dbReference>
<feature type="chain" id="PRO_5034885401" evidence="17">
    <location>
        <begin position="21"/>
        <end position="810"/>
    </location>
</feature>
<evidence type="ECO:0000256" key="8">
    <source>
        <dbReference type="ARBA" id="ARBA00022837"/>
    </source>
</evidence>
<comment type="subcellular location">
    <subcellularLocation>
        <location evidence="1">Membrane</location>
    </subcellularLocation>
</comment>
<dbReference type="PROSITE" id="PS00138">
    <property type="entry name" value="SUBTILASE_SER"/>
    <property type="match status" value="1"/>
</dbReference>
<dbReference type="PANTHER" id="PTHR42884:SF14">
    <property type="entry name" value="NEUROENDOCRINE CONVERTASE 1"/>
    <property type="match status" value="1"/>
</dbReference>
<sequence length="810" mass="88965">MRHNIVSILCWVVLATTISATNIIKRDPNRHYYTLHFPRGHLDDSTAEAASVIAETLGARYEGTVGELKTYFMISTSADRVEPRGEDAMLTAFEEHKQRNLAKRDVTWSKVGRMEKQVLRQRVKRAPVPRPQDGKLVLKDVQKALYIEDPGFAKQWHLVYLRLHRYCFNSRQIDRLTKNTQCELTFSLSGITGNGSTVVLLDDGLDYDSVDLAANFFAAGSYDFNDHVALPTPKLFDDNHGTRCAGQIAAVRNKACGVGIAYNAKVAGVRILSGAITDADEATALNYKFQENHIFSCSWGPTDNGETMEAPDGILADAFINGIQNGRGGKGSVYVFATGNGAQSGDNCNFDGYTNSIYTITVGAIDHMDNHPSYSESCSAQLVVTYSSGGGEYIYTTDVGKNQCADLHGGTSAAAPNAAGIFALVLSVRPELTWRDMQYLCVQTAVPVNLQDDDWAALPSGRMYNHKYGYGKLDAYAIVEAAKTFELVNNQTHLQVGVAMNKTDIPDSSSTKAKKPLRSIVTITEDMVKAAGLRRLEHVTATVNIEHKERGNIVINLESPNKVESQLATARRLDKSTDGIQNWKFMSVKHWGEDPIGNWTLFVYDVSNPDAKGKLVNWTLTLFGEMDRDFEQGAQPSSTHIISLQPSETHVTFKEEATSTNSVQTTTTTEKHVPTRPSKVKPKPTTHTSTTDAAVRPSNTIQTNTTHVDEVVPDAPETPHNASKSSTSTVFYGFIGTAAIVALASGMYLYKRKGWRSPALNTGEASSQPLRPDGYEFTELQPHEEDEEDVHQTDTDNRPLLGNGATRPHA</sequence>
<feature type="active site" description="Charge relay system" evidence="13 14">
    <location>
        <position position="202"/>
    </location>
</feature>
<feature type="region of interest" description="Disordered" evidence="15">
    <location>
        <begin position="651"/>
        <end position="726"/>
    </location>
</feature>
<feature type="active site" description="Charge relay system" evidence="13 14">
    <location>
        <position position="412"/>
    </location>
</feature>
<name>A0A8H7ETI7_9FUNG</name>
<dbReference type="PROSITE" id="PS00137">
    <property type="entry name" value="SUBTILASE_HIS"/>
    <property type="match status" value="1"/>
</dbReference>
<dbReference type="SUPFAM" id="SSF52743">
    <property type="entry name" value="Subtilisin-like"/>
    <property type="match status" value="1"/>
</dbReference>
<comment type="similarity">
    <text evidence="2">Belongs to the peptidase S8 family. Furin subfamily.</text>
</comment>
<evidence type="ECO:0000256" key="7">
    <source>
        <dbReference type="ARBA" id="ARBA00022825"/>
    </source>
</evidence>
<dbReference type="OrthoDB" id="300641at2759"/>
<dbReference type="InterPro" id="IPR008979">
    <property type="entry name" value="Galactose-bd-like_sf"/>
</dbReference>